<dbReference type="RefSeq" id="XP_001240717.1">
    <property type="nucleotide sequence ID" value="XM_001240716.1"/>
</dbReference>
<reference evidence="3" key="1">
    <citation type="journal article" date="2009" name="Genome Res.">
        <title>Comparative genomic analyses of the human fungal pathogens Coccidioides and their relatives.</title>
        <authorList>
            <person name="Sharpton T.J."/>
            <person name="Stajich J.E."/>
            <person name="Rounsley S.D."/>
            <person name="Gardner M.J."/>
            <person name="Wortman J.R."/>
            <person name="Jordar V.S."/>
            <person name="Maiti R."/>
            <person name="Kodira C.D."/>
            <person name="Neafsey D.E."/>
            <person name="Zeng Q."/>
            <person name="Hung C.-Y."/>
            <person name="McMahan C."/>
            <person name="Muszewska A."/>
            <person name="Grynberg M."/>
            <person name="Mandel M.A."/>
            <person name="Kellner E.M."/>
            <person name="Barker B.M."/>
            <person name="Galgiani J.N."/>
            <person name="Orbach M.J."/>
            <person name="Kirkland T.N."/>
            <person name="Cole G.T."/>
            <person name="Henn M.R."/>
            <person name="Birren B.W."/>
            <person name="Taylor J.W."/>
        </authorList>
    </citation>
    <scope>NUCLEOTIDE SEQUENCE [LARGE SCALE GENOMIC DNA]</scope>
    <source>
        <strain evidence="3">RS</strain>
    </source>
</reference>
<name>J3K4B9_COCIM</name>
<dbReference type="EMBL" id="GG704913">
    <property type="protein sequence ID" value="EAS29134.3"/>
    <property type="molecule type" value="Genomic_DNA"/>
</dbReference>
<accession>J3K4B9</accession>
<organism evidence="2 3">
    <name type="scientific">Coccidioides immitis (strain RS)</name>
    <name type="common">Valley fever fungus</name>
    <dbReference type="NCBI Taxonomy" id="246410"/>
    <lineage>
        <taxon>Eukaryota</taxon>
        <taxon>Fungi</taxon>
        <taxon>Dikarya</taxon>
        <taxon>Ascomycota</taxon>
        <taxon>Pezizomycotina</taxon>
        <taxon>Eurotiomycetes</taxon>
        <taxon>Eurotiomycetidae</taxon>
        <taxon>Onygenales</taxon>
        <taxon>Onygenaceae</taxon>
        <taxon>Coccidioides</taxon>
    </lineage>
</organism>
<dbReference type="KEGG" id="cim:CIMG_13290"/>
<feature type="chain" id="PRO_5003772188" evidence="1">
    <location>
        <begin position="26"/>
        <end position="135"/>
    </location>
</feature>
<dbReference type="AlphaFoldDB" id="J3K4B9"/>
<reference evidence="3" key="2">
    <citation type="journal article" date="2010" name="Genome Res.">
        <title>Population genomic sequencing of Coccidioides fungi reveals recent hybridization and transposon control.</title>
        <authorList>
            <person name="Neafsey D.E."/>
            <person name="Barker B.M."/>
            <person name="Sharpton T.J."/>
            <person name="Stajich J.E."/>
            <person name="Park D.J."/>
            <person name="Whiston E."/>
            <person name="Hung C.-Y."/>
            <person name="McMahan C."/>
            <person name="White J."/>
            <person name="Sykes S."/>
            <person name="Heiman D."/>
            <person name="Young S."/>
            <person name="Zeng Q."/>
            <person name="Abouelleil A."/>
            <person name="Aftuck L."/>
            <person name="Bessette D."/>
            <person name="Brown A."/>
            <person name="FitzGerald M."/>
            <person name="Lui A."/>
            <person name="Macdonald J.P."/>
            <person name="Priest M."/>
            <person name="Orbach M.J."/>
            <person name="Galgiani J.N."/>
            <person name="Kirkland T.N."/>
            <person name="Cole G.T."/>
            <person name="Birren B.W."/>
            <person name="Henn M.R."/>
            <person name="Taylor J.W."/>
            <person name="Rounsley S.D."/>
        </authorList>
    </citation>
    <scope>GENOME REANNOTATION</scope>
    <source>
        <strain evidence="3">RS</strain>
    </source>
</reference>
<gene>
    <name evidence="2" type="ORF">CIMG_13290</name>
</gene>
<dbReference type="VEuPathDB" id="FungiDB:CIMG_13290"/>
<proteinExistence type="predicted"/>
<dbReference type="GeneID" id="24164917"/>
<sequence>MSALVNLPCTSIWVCDIIGLCPAIAAWTPPAIPKGVPGSGIVTIIGSLALHQAYLPPSGKMCSKVKQDTLNRLGVVHQEIYIYFILPNLNILPQITMVEVKQTNSPASEPKAADPEFASVYQLLSTHIYLKARRS</sequence>
<evidence type="ECO:0000313" key="3">
    <source>
        <dbReference type="Proteomes" id="UP000001261"/>
    </source>
</evidence>
<dbReference type="Proteomes" id="UP000001261">
    <property type="component" value="Unassembled WGS sequence"/>
</dbReference>
<evidence type="ECO:0000256" key="1">
    <source>
        <dbReference type="SAM" id="SignalP"/>
    </source>
</evidence>
<evidence type="ECO:0000313" key="2">
    <source>
        <dbReference type="EMBL" id="EAS29134.3"/>
    </source>
</evidence>
<protein>
    <submittedName>
        <fullName evidence="2">Uncharacterized protein</fullName>
    </submittedName>
</protein>
<dbReference type="InParanoid" id="J3K4B9"/>
<keyword evidence="3" id="KW-1185">Reference proteome</keyword>
<feature type="signal peptide" evidence="1">
    <location>
        <begin position="1"/>
        <end position="25"/>
    </location>
</feature>
<keyword evidence="1" id="KW-0732">Signal</keyword>